<name>A0A7W7YWD1_9HYPH</name>
<evidence type="ECO:0000313" key="2">
    <source>
        <dbReference type="Proteomes" id="UP000535406"/>
    </source>
</evidence>
<comment type="caution">
    <text evidence="1">The sequence shown here is derived from an EMBL/GenBank/DDBJ whole genome shotgun (WGS) entry which is preliminary data.</text>
</comment>
<sequence>MKAEIADGVSVDAQIRLIGRQNLFPTIDVMLFHMVDQVR</sequence>
<organism evidence="1 2">
    <name type="scientific">Shinella fusca</name>
    <dbReference type="NCBI Taxonomy" id="544480"/>
    <lineage>
        <taxon>Bacteria</taxon>
        <taxon>Pseudomonadati</taxon>
        <taxon>Pseudomonadota</taxon>
        <taxon>Alphaproteobacteria</taxon>
        <taxon>Hyphomicrobiales</taxon>
        <taxon>Rhizobiaceae</taxon>
        <taxon>Shinella</taxon>
    </lineage>
</organism>
<proteinExistence type="predicted"/>
<reference evidence="1 2" key="1">
    <citation type="submission" date="2020-08" db="EMBL/GenBank/DDBJ databases">
        <title>Genomic Encyclopedia of Type Strains, Phase IV (KMG-IV): sequencing the most valuable type-strain genomes for metagenomic binning, comparative biology and taxonomic classification.</title>
        <authorList>
            <person name="Goeker M."/>
        </authorList>
    </citation>
    <scope>NUCLEOTIDE SEQUENCE [LARGE SCALE GENOMIC DNA]</scope>
    <source>
        <strain evidence="1 2">DSM 21319</strain>
    </source>
</reference>
<dbReference type="EMBL" id="JACHIK010000010">
    <property type="protein sequence ID" value="MBB5043584.1"/>
    <property type="molecule type" value="Genomic_DNA"/>
</dbReference>
<protein>
    <submittedName>
        <fullName evidence="1">Uncharacterized protein</fullName>
    </submittedName>
</protein>
<dbReference type="Proteomes" id="UP000535406">
    <property type="component" value="Unassembled WGS sequence"/>
</dbReference>
<evidence type="ECO:0000313" key="1">
    <source>
        <dbReference type="EMBL" id="MBB5043584.1"/>
    </source>
</evidence>
<keyword evidence="2" id="KW-1185">Reference proteome</keyword>
<dbReference type="AlphaFoldDB" id="A0A7W7YWD1"/>
<accession>A0A7W7YWD1</accession>
<gene>
    <name evidence="1" type="ORF">HNQ66_002994</name>
</gene>